<evidence type="ECO:0000259" key="1">
    <source>
        <dbReference type="PROSITE" id="PS50851"/>
    </source>
</evidence>
<reference evidence="2 3" key="1">
    <citation type="submission" date="2016-10" db="EMBL/GenBank/DDBJ databases">
        <authorList>
            <person name="de Groot N.N."/>
        </authorList>
    </citation>
    <scope>NUCLEOTIDE SEQUENCE [LARGE SCALE GENOMIC DNA]</scope>
    <source>
        <strain evidence="2 3">DSM 21632</strain>
    </source>
</reference>
<dbReference type="InterPro" id="IPR002545">
    <property type="entry name" value="CheW-lke_dom"/>
</dbReference>
<accession>A0A1G8GMD2</accession>
<dbReference type="SMART" id="SM00260">
    <property type="entry name" value="CheW"/>
    <property type="match status" value="1"/>
</dbReference>
<name>A0A1G8GMD2_9BACI</name>
<dbReference type="SUPFAM" id="SSF50341">
    <property type="entry name" value="CheW-like"/>
    <property type="match status" value="1"/>
</dbReference>
<dbReference type="EMBL" id="FNDK01000016">
    <property type="protein sequence ID" value="SDH95460.1"/>
    <property type="molecule type" value="Genomic_DNA"/>
</dbReference>
<dbReference type="Proteomes" id="UP000199163">
    <property type="component" value="Unassembled WGS sequence"/>
</dbReference>
<feature type="domain" description="CheW-like" evidence="1">
    <location>
        <begin position="10"/>
        <end position="150"/>
    </location>
</feature>
<dbReference type="Gene3D" id="2.40.50.180">
    <property type="entry name" value="CheA-289, Domain 4"/>
    <property type="match status" value="1"/>
</dbReference>
<dbReference type="InterPro" id="IPR036061">
    <property type="entry name" value="CheW-like_dom_sf"/>
</dbReference>
<evidence type="ECO:0000313" key="2">
    <source>
        <dbReference type="EMBL" id="SDH95460.1"/>
    </source>
</evidence>
<dbReference type="PANTHER" id="PTHR22617">
    <property type="entry name" value="CHEMOTAXIS SENSOR HISTIDINE KINASE-RELATED"/>
    <property type="match status" value="1"/>
</dbReference>
<organism evidence="2 3">
    <name type="scientific">Alteribacillus persepolensis</name>
    <dbReference type="NCBI Taxonomy" id="568899"/>
    <lineage>
        <taxon>Bacteria</taxon>
        <taxon>Bacillati</taxon>
        <taxon>Bacillota</taxon>
        <taxon>Bacilli</taxon>
        <taxon>Bacillales</taxon>
        <taxon>Bacillaceae</taxon>
        <taxon>Alteribacillus</taxon>
    </lineage>
</organism>
<gene>
    <name evidence="2" type="ORF">SAMN05192534_11642</name>
</gene>
<dbReference type="STRING" id="568899.SAMN05192534_11642"/>
<dbReference type="GO" id="GO:0007165">
    <property type="term" value="P:signal transduction"/>
    <property type="evidence" value="ECO:0007669"/>
    <property type="project" value="InterPro"/>
</dbReference>
<dbReference type="InterPro" id="IPR039315">
    <property type="entry name" value="CheW"/>
</dbReference>
<dbReference type="GO" id="GO:0005829">
    <property type="term" value="C:cytosol"/>
    <property type="evidence" value="ECO:0007669"/>
    <property type="project" value="TreeGrafter"/>
</dbReference>
<dbReference type="GO" id="GO:0006935">
    <property type="term" value="P:chemotaxis"/>
    <property type="evidence" value="ECO:0007669"/>
    <property type="project" value="InterPro"/>
</dbReference>
<evidence type="ECO:0000313" key="3">
    <source>
        <dbReference type="Proteomes" id="UP000199163"/>
    </source>
</evidence>
<dbReference type="Pfam" id="PF01584">
    <property type="entry name" value="CheW"/>
    <property type="match status" value="1"/>
</dbReference>
<dbReference type="RefSeq" id="WP_245705262.1">
    <property type="nucleotide sequence ID" value="NZ_FNDK01000016.1"/>
</dbReference>
<dbReference type="CDD" id="cd00732">
    <property type="entry name" value="CheW"/>
    <property type="match status" value="1"/>
</dbReference>
<dbReference type="Gene3D" id="2.30.30.40">
    <property type="entry name" value="SH3 Domains"/>
    <property type="match status" value="1"/>
</dbReference>
<keyword evidence="3" id="KW-1185">Reference proteome</keyword>
<sequence>MEEAVAEDTHVKVIVFQLGDEEYALDVEMVQSIEKLQAITRIPGVEAYIKGVMNLRGIITPVIDLRSRFGMESKSYDGATRILVIHKNGDDIGFIVDEANDVLDIPISSIEPTPEVVGGVADEYLRGVVKVNDRLFTLLHVDKVLERQANKTNQKRK</sequence>
<dbReference type="PROSITE" id="PS50851">
    <property type="entry name" value="CHEW"/>
    <property type="match status" value="1"/>
</dbReference>
<dbReference type="AlphaFoldDB" id="A0A1G8GMD2"/>
<dbReference type="PANTHER" id="PTHR22617:SF23">
    <property type="entry name" value="CHEMOTAXIS PROTEIN CHEW"/>
    <property type="match status" value="1"/>
</dbReference>
<protein>
    <submittedName>
        <fullName evidence="2">Purine-binding chemotaxis protein CheW</fullName>
    </submittedName>
</protein>
<proteinExistence type="predicted"/>